<keyword evidence="5 7" id="KW-0408">Iron</keyword>
<evidence type="ECO:0000256" key="5">
    <source>
        <dbReference type="ARBA" id="ARBA00023004"/>
    </source>
</evidence>
<name>A0AAE3GL09_9PSEU</name>
<dbReference type="Proteomes" id="UP001206128">
    <property type="component" value="Unassembled WGS sequence"/>
</dbReference>
<dbReference type="Gene3D" id="1.10.630.10">
    <property type="entry name" value="Cytochrome P450"/>
    <property type="match status" value="1"/>
</dbReference>
<dbReference type="GO" id="GO:0020037">
    <property type="term" value="F:heme binding"/>
    <property type="evidence" value="ECO:0007669"/>
    <property type="project" value="InterPro"/>
</dbReference>
<evidence type="ECO:0000256" key="1">
    <source>
        <dbReference type="ARBA" id="ARBA00010617"/>
    </source>
</evidence>
<dbReference type="InterPro" id="IPR036396">
    <property type="entry name" value="Cyt_P450_sf"/>
</dbReference>
<keyword evidence="6 7" id="KW-0503">Monooxygenase</keyword>
<dbReference type="SUPFAM" id="SSF48264">
    <property type="entry name" value="Cytochrome P450"/>
    <property type="match status" value="1"/>
</dbReference>
<evidence type="ECO:0000313" key="8">
    <source>
        <dbReference type="EMBL" id="MCP2170192.1"/>
    </source>
</evidence>
<dbReference type="AlphaFoldDB" id="A0AAE3GL09"/>
<dbReference type="GO" id="GO:0004497">
    <property type="term" value="F:monooxygenase activity"/>
    <property type="evidence" value="ECO:0007669"/>
    <property type="project" value="UniProtKB-KW"/>
</dbReference>
<dbReference type="PRINTS" id="PR00359">
    <property type="entry name" value="BP450"/>
</dbReference>
<dbReference type="GO" id="GO:0016705">
    <property type="term" value="F:oxidoreductase activity, acting on paired donors, with incorporation or reduction of molecular oxygen"/>
    <property type="evidence" value="ECO:0007669"/>
    <property type="project" value="InterPro"/>
</dbReference>
<dbReference type="EMBL" id="JAMTCK010000026">
    <property type="protein sequence ID" value="MCP2170192.1"/>
    <property type="molecule type" value="Genomic_DNA"/>
</dbReference>
<evidence type="ECO:0000256" key="4">
    <source>
        <dbReference type="ARBA" id="ARBA00023002"/>
    </source>
</evidence>
<gene>
    <name evidence="8" type="ORF">LX83_007083</name>
</gene>
<keyword evidence="4 7" id="KW-0560">Oxidoreductase</keyword>
<evidence type="ECO:0000256" key="3">
    <source>
        <dbReference type="ARBA" id="ARBA00022723"/>
    </source>
</evidence>
<keyword evidence="2 7" id="KW-0349">Heme</keyword>
<comment type="caution">
    <text evidence="8">The sequence shown here is derived from an EMBL/GenBank/DDBJ whole genome shotgun (WGS) entry which is preliminary data.</text>
</comment>
<dbReference type="InterPro" id="IPR017972">
    <property type="entry name" value="Cyt_P450_CS"/>
</dbReference>
<evidence type="ECO:0000256" key="7">
    <source>
        <dbReference type="RuleBase" id="RU000461"/>
    </source>
</evidence>
<dbReference type="PROSITE" id="PS00086">
    <property type="entry name" value="CYTOCHROME_P450"/>
    <property type="match status" value="1"/>
</dbReference>
<dbReference type="GO" id="GO:0005506">
    <property type="term" value="F:iron ion binding"/>
    <property type="evidence" value="ECO:0007669"/>
    <property type="project" value="InterPro"/>
</dbReference>
<protein>
    <submittedName>
        <fullName evidence="8">Pentalenic acid synthase</fullName>
    </submittedName>
</protein>
<proteinExistence type="inferred from homology"/>
<reference evidence="8" key="1">
    <citation type="submission" date="2022-06" db="EMBL/GenBank/DDBJ databases">
        <title>Genomic Encyclopedia of Archaeal and Bacterial Type Strains, Phase II (KMG-II): from individual species to whole genera.</title>
        <authorList>
            <person name="Goeker M."/>
        </authorList>
    </citation>
    <scope>NUCLEOTIDE SEQUENCE</scope>
    <source>
        <strain evidence="8">DSM 43935</strain>
    </source>
</reference>
<evidence type="ECO:0000256" key="6">
    <source>
        <dbReference type="ARBA" id="ARBA00023033"/>
    </source>
</evidence>
<dbReference type="Pfam" id="PF00067">
    <property type="entry name" value="p450"/>
    <property type="match status" value="2"/>
</dbReference>
<accession>A0AAE3GL09</accession>
<dbReference type="InterPro" id="IPR001128">
    <property type="entry name" value="Cyt_P450"/>
</dbReference>
<organism evidence="8 9">
    <name type="scientific">Goodfellowiella coeruleoviolacea</name>
    <dbReference type="NCBI Taxonomy" id="334858"/>
    <lineage>
        <taxon>Bacteria</taxon>
        <taxon>Bacillati</taxon>
        <taxon>Actinomycetota</taxon>
        <taxon>Actinomycetes</taxon>
        <taxon>Pseudonocardiales</taxon>
        <taxon>Pseudonocardiaceae</taxon>
        <taxon>Goodfellowiella</taxon>
    </lineage>
</organism>
<comment type="similarity">
    <text evidence="1 7">Belongs to the cytochrome P450 family.</text>
</comment>
<dbReference type="PANTHER" id="PTHR46696">
    <property type="entry name" value="P450, PUTATIVE (EUROFUNG)-RELATED"/>
    <property type="match status" value="1"/>
</dbReference>
<dbReference type="PANTHER" id="PTHR46696:SF1">
    <property type="entry name" value="CYTOCHROME P450 YJIB-RELATED"/>
    <property type="match status" value="1"/>
</dbReference>
<keyword evidence="9" id="KW-1185">Reference proteome</keyword>
<dbReference type="InterPro" id="IPR002397">
    <property type="entry name" value="Cyt_P450_B"/>
</dbReference>
<dbReference type="RefSeq" id="WP_253780165.1">
    <property type="nucleotide sequence ID" value="NZ_JAMTCK010000026.1"/>
</dbReference>
<sequence length="407" mass="44321">MTETIATEVPTFPLARGKCPYHPPAGYAQLREQSPVAEVRLIDGKKAWVVTGYAEARALLADPRLSADRSHPDFPNNAKIMPGTGLPQPVPEGDALTFAQMDDPEHNAQRRLVIPSFTVGQAKRLRPRFQQFANELIDQLLASGDSADLVSQVAVPFPSMMMAELFGVPEQDRPEYQQNVRYLATEPAMLVPTIYSLSTYYAGLFERKREQPADDLASHMVAKNAERPGEVSFQQMLNSAMLITVSGNESTITMISLGTFAVLADPEQAEVMRTDPAGVASTAVEELLRYISAGDIISRLATEDIEIGGQLVRAGEGVIVATPAVNRDPAAFPEPDQLDLRRDAKPHVTFGHGAHQCVAQNVATAALEVLFTTLFTRIPTLRLAVPAEEIRPGGLGVYRVAELPVTW</sequence>
<dbReference type="FunFam" id="1.10.630.10:FF:000018">
    <property type="entry name" value="Cytochrome P450 monooxygenase"/>
    <property type="match status" value="1"/>
</dbReference>
<keyword evidence="3 7" id="KW-0479">Metal-binding</keyword>
<evidence type="ECO:0000313" key="9">
    <source>
        <dbReference type="Proteomes" id="UP001206128"/>
    </source>
</evidence>
<dbReference type="CDD" id="cd11030">
    <property type="entry name" value="CYP105-like"/>
    <property type="match status" value="1"/>
</dbReference>
<evidence type="ECO:0000256" key="2">
    <source>
        <dbReference type="ARBA" id="ARBA00022617"/>
    </source>
</evidence>